<dbReference type="SUPFAM" id="SSF161084">
    <property type="entry name" value="MAPEG domain-like"/>
    <property type="match status" value="1"/>
</dbReference>
<keyword evidence="7" id="KW-1185">Reference proteome</keyword>
<keyword evidence="4 5" id="KW-0472">Membrane</keyword>
<comment type="subcellular location">
    <subcellularLocation>
        <location evidence="1">Membrane</location>
    </subcellularLocation>
</comment>
<dbReference type="PANTHER" id="PTHR35814">
    <property type="match status" value="1"/>
</dbReference>
<evidence type="ECO:0000256" key="2">
    <source>
        <dbReference type="ARBA" id="ARBA00022692"/>
    </source>
</evidence>
<evidence type="ECO:0000256" key="1">
    <source>
        <dbReference type="ARBA" id="ARBA00004370"/>
    </source>
</evidence>
<feature type="transmembrane region" description="Helical" evidence="5">
    <location>
        <begin position="109"/>
        <end position="128"/>
    </location>
</feature>
<evidence type="ECO:0000313" key="6">
    <source>
        <dbReference type="EMBL" id="WOE75013.1"/>
    </source>
</evidence>
<dbReference type="AlphaFoldDB" id="A0AA97F6T2"/>
<dbReference type="Proteomes" id="UP001302429">
    <property type="component" value="Chromosome"/>
</dbReference>
<evidence type="ECO:0000256" key="5">
    <source>
        <dbReference type="SAM" id="Phobius"/>
    </source>
</evidence>
<reference evidence="6 7" key="1">
    <citation type="submission" date="2023-10" db="EMBL/GenBank/DDBJ databases">
        <title>Complete genome sequence of a Sphingomonadaceae bacterium.</title>
        <authorList>
            <person name="Yan C."/>
        </authorList>
    </citation>
    <scope>NUCLEOTIDE SEQUENCE [LARGE SCALE GENOMIC DNA]</scope>
    <source>
        <strain evidence="6 7">SCSIO 66989</strain>
    </source>
</reference>
<dbReference type="InterPro" id="IPR001129">
    <property type="entry name" value="Membr-assoc_MAPEG"/>
</dbReference>
<dbReference type="InterPro" id="IPR023352">
    <property type="entry name" value="MAPEG-like_dom_sf"/>
</dbReference>
<dbReference type="Pfam" id="PF01124">
    <property type="entry name" value="MAPEG"/>
    <property type="match status" value="1"/>
</dbReference>
<accession>A0AA97F6T2</accession>
<gene>
    <name evidence="6" type="ORF">RB602_14435</name>
</gene>
<proteinExistence type="predicted"/>
<sequence length="137" mass="14655">MTLPVTALTAAILAIMILATAISTVRERFKAGVPFGDGEVDTLTKASRAHGNLVEHAPLGVIMIGLLEMVPANHWILTGIAALFLASRAAHIVGIYNQSDPAKPPLGRSLGVIGTWLSYALLILWIFWKLISVEFGI</sequence>
<evidence type="ECO:0000313" key="7">
    <source>
        <dbReference type="Proteomes" id="UP001302429"/>
    </source>
</evidence>
<evidence type="ECO:0000256" key="3">
    <source>
        <dbReference type="ARBA" id="ARBA00022989"/>
    </source>
</evidence>
<organism evidence="6 7">
    <name type="scientific">Alterisphingorhabdus coralli</name>
    <dbReference type="NCBI Taxonomy" id="3071408"/>
    <lineage>
        <taxon>Bacteria</taxon>
        <taxon>Pseudomonadati</taxon>
        <taxon>Pseudomonadota</taxon>
        <taxon>Alphaproteobacteria</taxon>
        <taxon>Sphingomonadales</taxon>
        <taxon>Sphingomonadaceae</taxon>
        <taxon>Alterisphingorhabdus (ex Yan et al. 2024)</taxon>
    </lineage>
</organism>
<evidence type="ECO:0000256" key="4">
    <source>
        <dbReference type="ARBA" id="ARBA00023136"/>
    </source>
</evidence>
<dbReference type="Gene3D" id="1.20.120.550">
    <property type="entry name" value="Membrane associated eicosanoid/glutathione metabolism-like domain"/>
    <property type="match status" value="1"/>
</dbReference>
<dbReference type="RefSeq" id="WP_317081543.1">
    <property type="nucleotide sequence ID" value="NZ_CP136594.1"/>
</dbReference>
<dbReference type="EMBL" id="CP136594">
    <property type="protein sequence ID" value="WOE75013.1"/>
    <property type="molecule type" value="Genomic_DNA"/>
</dbReference>
<dbReference type="PANTHER" id="PTHR35814:SF1">
    <property type="entry name" value="GLUTATHIONE S-TRANSFERASE-RELATED"/>
    <property type="match status" value="1"/>
</dbReference>
<dbReference type="GO" id="GO:0016020">
    <property type="term" value="C:membrane"/>
    <property type="evidence" value="ECO:0007669"/>
    <property type="project" value="UniProtKB-SubCell"/>
</dbReference>
<dbReference type="KEGG" id="acoa:RB602_14435"/>
<name>A0AA97F6T2_9SPHN</name>
<keyword evidence="2 5" id="KW-0812">Transmembrane</keyword>
<feature type="transmembrane region" description="Helical" evidence="5">
    <location>
        <begin position="75"/>
        <end position="97"/>
    </location>
</feature>
<protein>
    <submittedName>
        <fullName evidence="6">MAPEG family protein</fullName>
    </submittedName>
</protein>
<keyword evidence="3 5" id="KW-1133">Transmembrane helix</keyword>